<dbReference type="FunFam" id="3.30.160.60:FF:001289">
    <property type="entry name" value="Zinc finger protein 574"/>
    <property type="match status" value="1"/>
</dbReference>
<dbReference type="GO" id="GO:0000978">
    <property type="term" value="F:RNA polymerase II cis-regulatory region sequence-specific DNA binding"/>
    <property type="evidence" value="ECO:0007669"/>
    <property type="project" value="TreeGrafter"/>
</dbReference>
<keyword evidence="5 10" id="KW-0863">Zinc-finger</keyword>
<dbReference type="GO" id="GO:0000981">
    <property type="term" value="F:DNA-binding transcription factor activity, RNA polymerase II-specific"/>
    <property type="evidence" value="ECO:0007669"/>
    <property type="project" value="TreeGrafter"/>
</dbReference>
<evidence type="ECO:0000256" key="1">
    <source>
        <dbReference type="ARBA" id="ARBA00004123"/>
    </source>
</evidence>
<evidence type="ECO:0000256" key="9">
    <source>
        <dbReference type="ARBA" id="ARBA00023242"/>
    </source>
</evidence>
<keyword evidence="7" id="KW-0805">Transcription regulation</keyword>
<evidence type="ECO:0000256" key="2">
    <source>
        <dbReference type="ARBA" id="ARBA00006991"/>
    </source>
</evidence>
<accession>A0A0J9X578</accession>
<keyword evidence="3" id="KW-0479">Metal-binding</keyword>
<keyword evidence="6" id="KW-0862">Zinc</keyword>
<evidence type="ECO:0000313" key="13">
    <source>
        <dbReference type="EMBL" id="CDO52297.1"/>
    </source>
</evidence>
<evidence type="ECO:0000256" key="4">
    <source>
        <dbReference type="ARBA" id="ARBA00022737"/>
    </source>
</evidence>
<dbReference type="Gene3D" id="3.30.160.60">
    <property type="entry name" value="Classic Zinc Finger"/>
    <property type="match status" value="2"/>
</dbReference>
<keyword evidence="14" id="KW-1185">Reference proteome</keyword>
<evidence type="ECO:0000256" key="11">
    <source>
        <dbReference type="SAM" id="MobiDB-lite"/>
    </source>
</evidence>
<evidence type="ECO:0000256" key="8">
    <source>
        <dbReference type="ARBA" id="ARBA00023163"/>
    </source>
</evidence>
<feature type="compositionally biased region" description="Low complexity" evidence="11">
    <location>
        <begin position="157"/>
        <end position="168"/>
    </location>
</feature>
<dbReference type="Pfam" id="PF00096">
    <property type="entry name" value="zf-C2H2"/>
    <property type="match status" value="2"/>
</dbReference>
<evidence type="ECO:0000259" key="12">
    <source>
        <dbReference type="PROSITE" id="PS50157"/>
    </source>
</evidence>
<evidence type="ECO:0000256" key="3">
    <source>
        <dbReference type="ARBA" id="ARBA00022723"/>
    </source>
</evidence>
<dbReference type="SUPFAM" id="SSF57667">
    <property type="entry name" value="beta-beta-alpha zinc fingers"/>
    <property type="match status" value="1"/>
</dbReference>
<dbReference type="PANTHER" id="PTHR23235">
    <property type="entry name" value="KRUEPPEL-LIKE TRANSCRIPTION FACTOR"/>
    <property type="match status" value="1"/>
</dbReference>
<dbReference type="InterPro" id="IPR013087">
    <property type="entry name" value="Znf_C2H2_type"/>
</dbReference>
<dbReference type="GO" id="GO:0005634">
    <property type="term" value="C:nucleus"/>
    <property type="evidence" value="ECO:0007669"/>
    <property type="project" value="UniProtKB-SubCell"/>
</dbReference>
<dbReference type="Proteomes" id="UP000242525">
    <property type="component" value="Unassembled WGS sequence"/>
</dbReference>
<feature type="compositionally biased region" description="Polar residues" evidence="11">
    <location>
        <begin position="172"/>
        <end position="184"/>
    </location>
</feature>
<evidence type="ECO:0000256" key="6">
    <source>
        <dbReference type="ARBA" id="ARBA00022833"/>
    </source>
</evidence>
<name>A0A0J9X578_GEOCN</name>
<gene>
    <name evidence="13" type="ORF">BN980_GECA02s08898g</name>
</gene>
<sequence>MLLAQEIPREFSPNNKPFYPQEQCIQQQFLPPLQKTSTPSSPSFPQYYPATTTAVSATATTPTINNTVSNYQYLSTAVKTSPISPPIEESKRPMDKSYINAYQPYSANNSNTPTPTTNAFTTQQLEQMEQPYKRNLSLPTISSTPLMPHQPQHHQQQHQQQPQQQQQPPNLPQSQGFINFNRNYSYPGPSPYQDNNFIIPQTQPQKYQIFYPEHYQLIPPTPAAMVPYIQPQSYPSQHQHQQQLLAFTQQYPPPPLLLSQNNMNKMPKTSKKHICNVCGKRFTRPSSLQTHAYSHTGEKPFRCDFEGCGRNFSVVSNLRRHKKIHGVYNSK</sequence>
<organism evidence="13 14">
    <name type="scientific">Geotrichum candidum</name>
    <name type="common">Oospora lactis</name>
    <name type="synonym">Dipodascus geotrichum</name>
    <dbReference type="NCBI Taxonomy" id="1173061"/>
    <lineage>
        <taxon>Eukaryota</taxon>
        <taxon>Fungi</taxon>
        <taxon>Dikarya</taxon>
        <taxon>Ascomycota</taxon>
        <taxon>Saccharomycotina</taxon>
        <taxon>Dipodascomycetes</taxon>
        <taxon>Dipodascales</taxon>
        <taxon>Dipodascaceae</taxon>
        <taxon>Geotrichum</taxon>
    </lineage>
</organism>
<dbReference type="PROSITE" id="PS00028">
    <property type="entry name" value="ZINC_FINGER_C2H2_1"/>
    <property type="match status" value="2"/>
</dbReference>
<dbReference type="AlphaFoldDB" id="A0A0J9X578"/>
<dbReference type="PROSITE" id="PS50157">
    <property type="entry name" value="ZINC_FINGER_C2H2_2"/>
    <property type="match status" value="2"/>
</dbReference>
<evidence type="ECO:0000256" key="7">
    <source>
        <dbReference type="ARBA" id="ARBA00023015"/>
    </source>
</evidence>
<protein>
    <submittedName>
        <fullName evidence="13">Similar to Saccharomyces cerevisiae YPR013C CMR3 Putative zinc finger protein</fullName>
    </submittedName>
</protein>
<dbReference type="SMART" id="SM00355">
    <property type="entry name" value="ZnF_C2H2"/>
    <property type="match status" value="2"/>
</dbReference>
<keyword evidence="4" id="KW-0677">Repeat</keyword>
<feature type="region of interest" description="Disordered" evidence="11">
    <location>
        <begin position="138"/>
        <end position="186"/>
    </location>
</feature>
<proteinExistence type="inferred from homology"/>
<dbReference type="STRING" id="1173061.A0A0J9X578"/>
<comment type="caution">
    <text evidence="13">The sequence shown here is derived from an EMBL/GenBank/DDBJ whole genome shotgun (WGS) entry which is preliminary data.</text>
</comment>
<feature type="domain" description="C2H2-type" evidence="12">
    <location>
        <begin position="273"/>
        <end position="300"/>
    </location>
</feature>
<dbReference type="OrthoDB" id="6077919at2759"/>
<keyword evidence="8" id="KW-0804">Transcription</keyword>
<dbReference type="FunFam" id="3.30.160.60:FF:000193">
    <property type="entry name" value="Zinc finger protein 300"/>
    <property type="match status" value="1"/>
</dbReference>
<dbReference type="EMBL" id="CCBN010000002">
    <property type="protein sequence ID" value="CDO52297.1"/>
    <property type="molecule type" value="Genomic_DNA"/>
</dbReference>
<reference evidence="13" key="1">
    <citation type="submission" date="2014-03" db="EMBL/GenBank/DDBJ databases">
        <authorList>
            <person name="Casaregola S."/>
        </authorList>
    </citation>
    <scope>NUCLEOTIDE SEQUENCE [LARGE SCALE GENOMIC DNA]</scope>
    <source>
        <strain evidence="13">CLIB 918</strain>
    </source>
</reference>
<evidence type="ECO:0000256" key="10">
    <source>
        <dbReference type="PROSITE-ProRule" id="PRU00042"/>
    </source>
</evidence>
<evidence type="ECO:0000313" key="14">
    <source>
        <dbReference type="Proteomes" id="UP000242525"/>
    </source>
</evidence>
<comment type="subcellular location">
    <subcellularLocation>
        <location evidence="1">Nucleus</location>
    </subcellularLocation>
</comment>
<comment type="similarity">
    <text evidence="2">Belongs to the krueppel C2H2-type zinc-finger protein family.</text>
</comment>
<feature type="domain" description="C2H2-type" evidence="12">
    <location>
        <begin position="301"/>
        <end position="325"/>
    </location>
</feature>
<dbReference type="InterPro" id="IPR036236">
    <property type="entry name" value="Znf_C2H2_sf"/>
</dbReference>
<keyword evidence="9" id="KW-0539">Nucleus</keyword>
<evidence type="ECO:0000256" key="5">
    <source>
        <dbReference type="ARBA" id="ARBA00022771"/>
    </source>
</evidence>
<dbReference type="GO" id="GO:0008270">
    <property type="term" value="F:zinc ion binding"/>
    <property type="evidence" value="ECO:0007669"/>
    <property type="project" value="UniProtKB-KW"/>
</dbReference>
<dbReference type="PANTHER" id="PTHR23235:SF120">
    <property type="entry name" value="KRUPPEL-LIKE FACTOR 15"/>
    <property type="match status" value="1"/>
</dbReference>